<name>A0A438E1N9_VITVI</name>
<evidence type="ECO:0000313" key="1">
    <source>
        <dbReference type="EMBL" id="RVW41624.1"/>
    </source>
</evidence>
<evidence type="ECO:0008006" key="4">
    <source>
        <dbReference type="Google" id="ProtNLM"/>
    </source>
</evidence>
<dbReference type="Pfam" id="PF14009">
    <property type="entry name" value="PADRE"/>
    <property type="match status" value="1"/>
</dbReference>
<reference evidence="1 3" key="1">
    <citation type="journal article" date="2018" name="PLoS Genet.">
        <title>Population sequencing reveals clonal diversity and ancestral inbreeding in the grapevine cultivar Chardonnay.</title>
        <authorList>
            <person name="Roach M.J."/>
            <person name="Johnson D.L."/>
            <person name="Bohlmann J."/>
            <person name="van Vuuren H.J."/>
            <person name="Jones S.J."/>
            <person name="Pretorius I.S."/>
            <person name="Schmidt S.A."/>
            <person name="Borneman A.R."/>
        </authorList>
    </citation>
    <scope>NUCLEOTIDE SEQUENCE [LARGE SCALE GENOMIC DNA]</scope>
    <source>
        <strain evidence="3">cv. Chardonnay</strain>
        <strain evidence="1">I10V1</strain>
        <tissue evidence="1">Leaf</tissue>
    </source>
</reference>
<dbReference type="AlphaFoldDB" id="A0A438E1N9"/>
<evidence type="ECO:0000313" key="3">
    <source>
        <dbReference type="Proteomes" id="UP000288805"/>
    </source>
</evidence>
<comment type="caution">
    <text evidence="1">The sequence shown here is derived from an EMBL/GenBank/DDBJ whole genome shotgun (WGS) entry which is preliminary data.</text>
</comment>
<protein>
    <recommendedName>
        <fullName evidence="4">Multidrug resistance protein ABC transporter family protein</fullName>
    </recommendedName>
</protein>
<organism evidence="1 3">
    <name type="scientific">Vitis vinifera</name>
    <name type="common">Grape</name>
    <dbReference type="NCBI Taxonomy" id="29760"/>
    <lineage>
        <taxon>Eukaryota</taxon>
        <taxon>Viridiplantae</taxon>
        <taxon>Streptophyta</taxon>
        <taxon>Embryophyta</taxon>
        <taxon>Tracheophyta</taxon>
        <taxon>Spermatophyta</taxon>
        <taxon>Magnoliopsida</taxon>
        <taxon>eudicotyledons</taxon>
        <taxon>Gunneridae</taxon>
        <taxon>Pentapetalae</taxon>
        <taxon>rosids</taxon>
        <taxon>Vitales</taxon>
        <taxon>Vitaceae</taxon>
        <taxon>Viteae</taxon>
        <taxon>Vitis</taxon>
    </lineage>
</organism>
<proteinExistence type="predicted"/>
<accession>A0A438E1N9</accession>
<evidence type="ECO:0000313" key="2">
    <source>
        <dbReference type="EMBL" id="RVX01445.1"/>
    </source>
</evidence>
<sequence length="196" mass="21748">MGNYVSFRPCSAAGKIVLSDGSVHEFIKPVTVAELMLEHPQQVVVELNSGKGSGGKRPSPLPADMKLEMGKVYLMLPMKRGRAVTLSSEEARRVLLRASSVLQSQSFLSSSRLLPFFAKICPAGTGDGPGYVLNRKEKSLVMESPEERCKPEFDLPEALEGRPEYLSRQFSGKGWKPSLDTIEEKKIEKKVPHWLF</sequence>
<dbReference type="EMBL" id="QGNW01000075">
    <property type="protein sequence ID" value="RVX01445.1"/>
    <property type="molecule type" value="Genomic_DNA"/>
</dbReference>
<dbReference type="InterPro" id="IPR025322">
    <property type="entry name" value="PADRE_dom"/>
</dbReference>
<dbReference type="PANTHER" id="PTHR33052">
    <property type="entry name" value="DUF4228 DOMAIN PROTEIN-RELATED"/>
    <property type="match status" value="1"/>
</dbReference>
<dbReference type="Proteomes" id="UP000288805">
    <property type="component" value="Unassembled WGS sequence"/>
</dbReference>
<dbReference type="EMBL" id="QGNW01001434">
    <property type="protein sequence ID" value="RVW41624.1"/>
    <property type="molecule type" value="Genomic_DNA"/>
</dbReference>
<gene>
    <name evidence="2" type="ORF">CK203_017579</name>
    <name evidence="1" type="ORF">CK203_068291</name>
</gene>